<dbReference type="AlphaFoldDB" id="A0A6G9ZEC8"/>
<dbReference type="RefSeq" id="WP_167491025.1">
    <property type="nucleotide sequence ID" value="NZ_CP046173.1"/>
</dbReference>
<gene>
    <name evidence="1" type="ORF">F6W96_40945</name>
</gene>
<organism evidence="1 2">
    <name type="scientific">Nocardia terpenica</name>
    <dbReference type="NCBI Taxonomy" id="455432"/>
    <lineage>
        <taxon>Bacteria</taxon>
        <taxon>Bacillati</taxon>
        <taxon>Actinomycetota</taxon>
        <taxon>Actinomycetes</taxon>
        <taxon>Mycobacteriales</taxon>
        <taxon>Nocardiaceae</taxon>
        <taxon>Nocardia</taxon>
    </lineage>
</organism>
<protein>
    <submittedName>
        <fullName evidence="1">Uncharacterized protein</fullName>
    </submittedName>
</protein>
<evidence type="ECO:0000313" key="1">
    <source>
        <dbReference type="EMBL" id="QIS23707.1"/>
    </source>
</evidence>
<dbReference type="EMBL" id="CP046173">
    <property type="protein sequence ID" value="QIS23707.1"/>
    <property type="molecule type" value="Genomic_DNA"/>
</dbReference>
<name>A0A6G9ZEC8_9NOCA</name>
<proteinExistence type="predicted"/>
<evidence type="ECO:0000313" key="2">
    <source>
        <dbReference type="Proteomes" id="UP000500953"/>
    </source>
</evidence>
<accession>A0A6G9ZEC8</accession>
<reference evidence="1 2" key="1">
    <citation type="journal article" date="2019" name="ACS Chem. Biol.">
        <title>Identification and Mobilization of a Cryptic Antibiotic Biosynthesis Gene Locus from a Human-Pathogenic Nocardia Isolate.</title>
        <authorList>
            <person name="Herisse M."/>
            <person name="Ishida K."/>
            <person name="Porter J.L."/>
            <person name="Howden B."/>
            <person name="Hertweck C."/>
            <person name="Stinear T.P."/>
            <person name="Pidot S.J."/>
        </authorList>
    </citation>
    <scope>NUCLEOTIDE SEQUENCE [LARGE SCALE GENOMIC DNA]</scope>
    <source>
        <strain evidence="1 2">AUSMDU00012715</strain>
    </source>
</reference>
<dbReference type="Proteomes" id="UP000500953">
    <property type="component" value="Chromosome"/>
</dbReference>
<sequence length="125" mass="13009">MGPIPNPCDDAASSGPALPTLDELLAGLRGDIPPHHRAAGVLVDAWLLTLGHADDLDTAIVRDLDEKCSPRPEISGLIAAVARAWTAAHREPEHLPTAAVLEEEFTAACLAYESAIGTGTAAEAR</sequence>